<evidence type="ECO:0000256" key="8">
    <source>
        <dbReference type="HAMAP-Rule" id="MF_00530"/>
    </source>
</evidence>
<dbReference type="GO" id="GO:0045259">
    <property type="term" value="C:proton-transporting ATP synthase complex"/>
    <property type="evidence" value="ECO:0007669"/>
    <property type="project" value="UniProtKB-KW"/>
</dbReference>
<keyword evidence="12" id="KW-1185">Reference proteome</keyword>
<proteinExistence type="inferred from homology"/>
<dbReference type="PANTHER" id="PTHR13822:SF10">
    <property type="entry name" value="ATP SYNTHASE EPSILON CHAIN, CHLOROPLASTIC"/>
    <property type="match status" value="1"/>
</dbReference>
<keyword evidence="4 8" id="KW-0406">Ion transport</keyword>
<keyword evidence="5 8" id="KW-0472">Membrane</keyword>
<dbReference type="KEGG" id="mgly:NCTC10194_00323"/>
<dbReference type="GO" id="GO:0005886">
    <property type="term" value="C:plasma membrane"/>
    <property type="evidence" value="ECO:0007669"/>
    <property type="project" value="UniProtKB-SubCell"/>
</dbReference>
<keyword evidence="11" id="KW-0378">Hydrolase</keyword>
<dbReference type="Pfam" id="PF02823">
    <property type="entry name" value="ATP-synt_DE_N"/>
    <property type="match status" value="1"/>
</dbReference>
<feature type="domain" description="ATP synthase F1 complex delta/epsilon subunit N-terminal" evidence="10">
    <location>
        <begin position="5"/>
        <end position="83"/>
    </location>
</feature>
<reference evidence="11 12" key="1">
    <citation type="submission" date="2019-01" db="EMBL/GenBank/DDBJ databases">
        <authorList>
            <consortium name="Pathogen Informatics"/>
        </authorList>
    </citation>
    <scope>NUCLEOTIDE SEQUENCE [LARGE SCALE GENOMIC DNA]</scope>
    <source>
        <strain evidence="11 12">NCTC10194</strain>
    </source>
</reference>
<comment type="function">
    <text evidence="8">Produces ATP from ADP in the presence of a proton gradient across the membrane.</text>
</comment>
<protein>
    <recommendedName>
        <fullName evidence="8">ATP synthase epsilon chain</fullName>
    </recommendedName>
    <alternativeName>
        <fullName evidence="8">ATP synthase F1 sector epsilon subunit</fullName>
    </alternativeName>
    <alternativeName>
        <fullName evidence="8">F-ATPase epsilon subunit</fullName>
    </alternativeName>
</protein>
<keyword evidence="8" id="KW-1003">Cell membrane</keyword>
<dbReference type="EMBL" id="LR215024">
    <property type="protein sequence ID" value="VEU70318.1"/>
    <property type="molecule type" value="Genomic_DNA"/>
</dbReference>
<evidence type="ECO:0000256" key="4">
    <source>
        <dbReference type="ARBA" id="ARBA00023065"/>
    </source>
</evidence>
<dbReference type="AlphaFoldDB" id="A0A449AV01"/>
<evidence type="ECO:0000256" key="1">
    <source>
        <dbReference type="ARBA" id="ARBA00004184"/>
    </source>
</evidence>
<dbReference type="NCBIfam" id="TIGR01216">
    <property type="entry name" value="ATP_synt_epsi"/>
    <property type="match status" value="1"/>
</dbReference>
<dbReference type="GO" id="GO:0046933">
    <property type="term" value="F:proton-transporting ATP synthase activity, rotational mechanism"/>
    <property type="evidence" value="ECO:0007669"/>
    <property type="project" value="UniProtKB-UniRule"/>
</dbReference>
<dbReference type="SUPFAM" id="SSF51344">
    <property type="entry name" value="Epsilon subunit of F1F0-ATP synthase N-terminal domain"/>
    <property type="match status" value="1"/>
</dbReference>
<sequence>MSKVKLTITTPNGIFYEGETEIVSLKTALGYIGLQAHRTPLFSNIEIGKLVIGYESDPNSIKCSIGGGIVYADSEKVNIITEDIIDARNIDLARAQKDRDLIMAQLSSAKKDNIDLSKLEVKLKKTLSRIDTYNQFNK</sequence>
<comment type="similarity">
    <text evidence="2 8 9">Belongs to the ATPase epsilon chain family.</text>
</comment>
<dbReference type="InterPro" id="IPR020546">
    <property type="entry name" value="ATP_synth_F1_dsu/esu_N"/>
</dbReference>
<evidence type="ECO:0000256" key="5">
    <source>
        <dbReference type="ARBA" id="ARBA00023136"/>
    </source>
</evidence>
<dbReference type="GO" id="GO:0012505">
    <property type="term" value="C:endomembrane system"/>
    <property type="evidence" value="ECO:0007669"/>
    <property type="project" value="UniProtKB-SubCell"/>
</dbReference>
<evidence type="ECO:0000256" key="3">
    <source>
        <dbReference type="ARBA" id="ARBA00022448"/>
    </source>
</evidence>
<accession>A0A449AV01</accession>
<dbReference type="HAMAP" id="MF_00530">
    <property type="entry name" value="ATP_synth_epsil_bac"/>
    <property type="match status" value="1"/>
</dbReference>
<comment type="subcellular location">
    <subcellularLocation>
        <location evidence="8">Cell membrane</location>
        <topology evidence="8">Peripheral membrane protein</topology>
    </subcellularLocation>
    <subcellularLocation>
        <location evidence="1">Endomembrane system</location>
        <topology evidence="1">Peripheral membrane protein</topology>
    </subcellularLocation>
</comment>
<dbReference type="InterPro" id="IPR001469">
    <property type="entry name" value="ATP_synth_F1_dsu/esu"/>
</dbReference>
<dbReference type="PANTHER" id="PTHR13822">
    <property type="entry name" value="ATP SYNTHASE DELTA/EPSILON CHAIN"/>
    <property type="match status" value="1"/>
</dbReference>
<organism evidence="11 12">
    <name type="scientific">Mycoplasmopsis glycophila</name>
    <dbReference type="NCBI Taxonomy" id="171285"/>
    <lineage>
        <taxon>Bacteria</taxon>
        <taxon>Bacillati</taxon>
        <taxon>Mycoplasmatota</taxon>
        <taxon>Mycoplasmoidales</taxon>
        <taxon>Metamycoplasmataceae</taxon>
        <taxon>Mycoplasmopsis</taxon>
    </lineage>
</organism>
<gene>
    <name evidence="8 11" type="primary">atpC</name>
    <name evidence="11" type="ORF">NCTC10194_00323</name>
</gene>
<keyword evidence="8" id="KW-0375">Hydrogen ion transport</keyword>
<name>A0A449AV01_9BACT</name>
<evidence type="ECO:0000313" key="12">
    <source>
        <dbReference type="Proteomes" id="UP000290815"/>
    </source>
</evidence>
<comment type="subunit">
    <text evidence="8 9">F-type ATPases have 2 components, CF(1) - the catalytic core - and CF(0) - the membrane proton channel. CF(1) has five subunits: alpha(3), beta(3), gamma(1), delta(1), epsilon(1). CF(0) has three main subunits: a, b and c.</text>
</comment>
<dbReference type="Proteomes" id="UP000290815">
    <property type="component" value="Chromosome"/>
</dbReference>
<keyword evidence="3 8" id="KW-0813">Transport</keyword>
<dbReference type="InterPro" id="IPR036771">
    <property type="entry name" value="ATPsynth_dsu/esu_N"/>
</dbReference>
<evidence type="ECO:0000256" key="2">
    <source>
        <dbReference type="ARBA" id="ARBA00005712"/>
    </source>
</evidence>
<evidence type="ECO:0000259" key="10">
    <source>
        <dbReference type="Pfam" id="PF02823"/>
    </source>
</evidence>
<evidence type="ECO:0000256" key="7">
    <source>
        <dbReference type="ARBA" id="ARBA00023310"/>
    </source>
</evidence>
<dbReference type="RefSeq" id="WP_027333808.1">
    <property type="nucleotide sequence ID" value="NZ_LR215024.1"/>
</dbReference>
<keyword evidence="6 8" id="KW-0139">CF(1)</keyword>
<keyword evidence="7 8" id="KW-0066">ATP synthesis</keyword>
<evidence type="ECO:0000256" key="9">
    <source>
        <dbReference type="RuleBase" id="RU003656"/>
    </source>
</evidence>
<dbReference type="GO" id="GO:0005524">
    <property type="term" value="F:ATP binding"/>
    <property type="evidence" value="ECO:0007669"/>
    <property type="project" value="UniProtKB-UniRule"/>
</dbReference>
<evidence type="ECO:0000256" key="6">
    <source>
        <dbReference type="ARBA" id="ARBA00023196"/>
    </source>
</evidence>
<evidence type="ECO:0000313" key="11">
    <source>
        <dbReference type="EMBL" id="VEU70318.1"/>
    </source>
</evidence>
<dbReference type="GO" id="GO:0016787">
    <property type="term" value="F:hydrolase activity"/>
    <property type="evidence" value="ECO:0007669"/>
    <property type="project" value="UniProtKB-KW"/>
</dbReference>
<dbReference type="Gene3D" id="2.60.15.10">
    <property type="entry name" value="F0F1 ATP synthase delta/epsilon subunit, N-terminal"/>
    <property type="match status" value="1"/>
</dbReference>